<reference evidence="4 5" key="1">
    <citation type="journal article" date="2007" name="Int. J. Syst. Evol. Microbiol.">
        <title>Oceanobacillus profundus sp. nov., isolated from a deep-sea sediment core.</title>
        <authorList>
            <person name="Kim Y.G."/>
            <person name="Choi D.H."/>
            <person name="Hyun S."/>
            <person name="Cho B.C."/>
        </authorList>
    </citation>
    <scope>NUCLEOTIDE SEQUENCE [LARGE SCALE GENOMIC DNA]</scope>
    <source>
        <strain evidence="4 5">DSM 18246</strain>
    </source>
</reference>
<dbReference type="OrthoDB" id="7358785at2"/>
<keyword evidence="1" id="KW-0175">Coiled coil</keyword>
<sequence length="307" mass="34863">MARPRDPKRDEAKRIWLESGKEMKLVDIAKKLEVSASTIRKWKSQDKWDRDLKESVPKSKRSAPKRFGAPKGNQNAKGNKGGGAPVGNRNAKGNSGGSPPPGNRNAVTTGEYETIMWDYLDDDEKELFESIETDPLYQIDITIRELSIRQRRMMKRIKQLENGLNESERRVLQQLKDSKDIHVIEKDGVQHKVPVKTSALVVTEIEETHYRKIDDIMNIEEALTRITNQLVKAVKQKYDIEKSYGEQPLKEQLLQIQINKMKAEIAKINGEDGIEYEDDGFIEALGNAAVEVWDDDGDDGSSETEEA</sequence>
<organism evidence="4 5">
    <name type="scientific">Oceanobacillus profundus</name>
    <dbReference type="NCBI Taxonomy" id="372463"/>
    <lineage>
        <taxon>Bacteria</taxon>
        <taxon>Bacillati</taxon>
        <taxon>Bacillota</taxon>
        <taxon>Bacilli</taxon>
        <taxon>Bacillales</taxon>
        <taxon>Bacillaceae</taxon>
        <taxon>Oceanobacillus</taxon>
    </lineage>
</organism>
<evidence type="ECO:0000313" key="4">
    <source>
        <dbReference type="EMBL" id="RHW33530.1"/>
    </source>
</evidence>
<keyword evidence="5" id="KW-1185">Reference proteome</keyword>
<evidence type="ECO:0000256" key="2">
    <source>
        <dbReference type="SAM" id="MobiDB-lite"/>
    </source>
</evidence>
<feature type="region of interest" description="Disordered" evidence="2">
    <location>
        <begin position="39"/>
        <end position="107"/>
    </location>
</feature>
<evidence type="ECO:0000256" key="1">
    <source>
        <dbReference type="SAM" id="Coils"/>
    </source>
</evidence>
<dbReference type="NCBIfam" id="NF040601">
    <property type="entry name" value="TerS_not_xtmA"/>
    <property type="match status" value="2"/>
</dbReference>
<dbReference type="EMBL" id="QWEH01000003">
    <property type="protein sequence ID" value="RHW33530.1"/>
    <property type="molecule type" value="Genomic_DNA"/>
</dbReference>
<dbReference type="Proteomes" id="UP000285456">
    <property type="component" value="Unassembled WGS sequence"/>
</dbReference>
<feature type="domain" description="PBSX phage terminase small subunit-like N-terminal" evidence="3">
    <location>
        <begin position="1"/>
        <end position="66"/>
    </location>
</feature>
<name>A0A417YJZ0_9BACI</name>
<dbReference type="RefSeq" id="WP_118888868.1">
    <property type="nucleotide sequence ID" value="NZ_PHUT01000003.1"/>
</dbReference>
<feature type="compositionally biased region" description="Basic and acidic residues" evidence="2">
    <location>
        <begin position="43"/>
        <end position="57"/>
    </location>
</feature>
<feature type="compositionally biased region" description="Low complexity" evidence="2">
    <location>
        <begin position="69"/>
        <end position="78"/>
    </location>
</feature>
<protein>
    <submittedName>
        <fullName evidence="4">Terminase</fullName>
    </submittedName>
</protein>
<dbReference type="AlphaFoldDB" id="A0A417YJZ0"/>
<accession>A0A417YJZ0</accession>
<evidence type="ECO:0000259" key="3">
    <source>
        <dbReference type="Pfam" id="PF10668"/>
    </source>
</evidence>
<gene>
    <name evidence="4" type="ORF">D1B32_05670</name>
</gene>
<proteinExistence type="predicted"/>
<feature type="coiled-coil region" evidence="1">
    <location>
        <begin position="216"/>
        <end position="271"/>
    </location>
</feature>
<feature type="coiled-coil region" evidence="1">
    <location>
        <begin position="143"/>
        <end position="177"/>
    </location>
</feature>
<comment type="caution">
    <text evidence="4">The sequence shown here is derived from an EMBL/GenBank/DDBJ whole genome shotgun (WGS) entry which is preliminary data.</text>
</comment>
<evidence type="ECO:0000313" key="5">
    <source>
        <dbReference type="Proteomes" id="UP000285456"/>
    </source>
</evidence>
<dbReference type="InterPro" id="IPR018925">
    <property type="entry name" value="XtmA-like_N"/>
</dbReference>
<dbReference type="Pfam" id="PF10668">
    <property type="entry name" value="Phage_terminase"/>
    <property type="match status" value="1"/>
</dbReference>